<sequence>MTIAPEGRWIVSGVVALAVACFWIWGWASWPLWLPSIVIIQFFREPARHINADNDAILSPADGHVVFVGKEKSPIDGSPAVKISVFMSVFNVHSNRSPVAGIILQSERFAGSFFNAALDKASHNNERHLIEINSPHGRVVCVQVAGLLARRVLCYLKTGDTVKAGQRYGFIRFGSRADLYLPPHCVPLVALGDSVKAGITCMATVA</sequence>
<feature type="chain" id="PRO_5044910648" description="Phosphatidylserine decarboxylase beta chain" evidence="11">
    <location>
        <begin position="1"/>
        <end position="174"/>
    </location>
</feature>
<keyword evidence="4 11" id="KW-0443">Lipid metabolism</keyword>
<dbReference type="InterPro" id="IPR033175">
    <property type="entry name" value="PSD-A"/>
</dbReference>
<evidence type="ECO:0000256" key="4">
    <source>
        <dbReference type="ARBA" id="ARBA00023098"/>
    </source>
</evidence>
<keyword evidence="5 11" id="KW-0472">Membrane</keyword>
<comment type="similarity">
    <text evidence="11">Belongs to the phosphatidylserine decarboxylase family. PSD-A subfamily.</text>
</comment>
<evidence type="ECO:0000256" key="2">
    <source>
        <dbReference type="ARBA" id="ARBA00022516"/>
    </source>
</evidence>
<keyword evidence="6 11" id="KW-0865">Zymogen</keyword>
<dbReference type="EMBL" id="JANQAO010000001">
    <property type="protein sequence ID" value="MDM5146920.1"/>
    <property type="molecule type" value="Genomic_DNA"/>
</dbReference>
<keyword evidence="8 11" id="KW-0456">Lyase</keyword>
<dbReference type="InterPro" id="IPR003817">
    <property type="entry name" value="PS_Dcarbxylase"/>
</dbReference>
<feature type="active site" description="Schiff-base intermediate with substrate; via pyruvic acid" evidence="11">
    <location>
        <position position="175"/>
    </location>
</feature>
<protein>
    <recommendedName>
        <fullName evidence="11">Phosphatidylserine decarboxylase proenzyme</fullName>
        <ecNumber evidence="11">4.1.1.65</ecNumber>
    </recommendedName>
    <component>
        <recommendedName>
            <fullName evidence="11">Phosphatidylserine decarboxylase alpha chain</fullName>
        </recommendedName>
    </component>
    <component>
        <recommendedName>
            <fullName evidence="11">Phosphatidylserine decarboxylase beta chain</fullName>
        </recommendedName>
    </component>
</protein>
<evidence type="ECO:0000256" key="7">
    <source>
        <dbReference type="ARBA" id="ARBA00023209"/>
    </source>
</evidence>
<dbReference type="Pfam" id="PF02666">
    <property type="entry name" value="PS_Dcarbxylase"/>
    <property type="match status" value="1"/>
</dbReference>
<comment type="function">
    <text evidence="11">Catalyzes the formation of phosphatidylethanolamine (PtdEtn) from phosphatidylserine (PtdSer).</text>
</comment>
<evidence type="ECO:0000256" key="3">
    <source>
        <dbReference type="ARBA" id="ARBA00022793"/>
    </source>
</evidence>
<dbReference type="HAMAP" id="MF_00664">
    <property type="entry name" value="PS_decarb_PSD_A"/>
    <property type="match status" value="1"/>
</dbReference>
<feature type="modified residue" description="Pyruvic acid (Ser); by autocatalysis" evidence="11">
    <location>
        <position position="175"/>
    </location>
</feature>
<comment type="cofactor">
    <cofactor evidence="11">
        <name>pyruvate</name>
        <dbReference type="ChEBI" id="CHEBI:15361"/>
    </cofactor>
    <text evidence="11">Binds 1 pyruvoyl group covalently per subunit.</text>
</comment>
<keyword evidence="12" id="KW-0812">Transmembrane</keyword>
<keyword evidence="7 11" id="KW-0594">Phospholipid biosynthesis</keyword>
<gene>
    <name evidence="11" type="primary">psd</name>
    <name evidence="13" type="ORF">NQX30_00765</name>
</gene>
<evidence type="ECO:0000313" key="13">
    <source>
        <dbReference type="EMBL" id="MDM5146920.1"/>
    </source>
</evidence>
<evidence type="ECO:0000256" key="12">
    <source>
        <dbReference type="SAM" id="Phobius"/>
    </source>
</evidence>
<feature type="site" description="Cleavage (non-hydrolytic); by autocatalysis" evidence="11">
    <location>
        <begin position="174"/>
        <end position="175"/>
    </location>
</feature>
<dbReference type="PANTHER" id="PTHR35809">
    <property type="entry name" value="ARCHAETIDYLSERINE DECARBOXYLASE PROENZYME-RELATED"/>
    <property type="match status" value="1"/>
</dbReference>
<comment type="subunit">
    <text evidence="11">Heterodimer of a large membrane-associated beta subunit and a small pyruvoyl-containing alpha subunit.</text>
</comment>
<keyword evidence="12" id="KW-1133">Transmembrane helix</keyword>
<reference evidence="13" key="1">
    <citation type="submission" date="2022-08" db="EMBL/GenBank/DDBJ databases">
        <authorList>
            <person name="Dzunkova M."/>
            <person name="La Clair J."/>
            <person name="Tyml T."/>
            <person name="Doud D."/>
            <person name="Schulz F."/>
            <person name="Piquer S."/>
            <person name="Porcel Sanchis D."/>
            <person name="Osborn A."/>
            <person name="Robinson D."/>
            <person name="Louie K.B."/>
            <person name="Bowen B.P."/>
            <person name="Bowers R."/>
            <person name="Lee J."/>
            <person name="Arnau Llombart V."/>
            <person name="Diaz Villanueva W."/>
            <person name="Gosliner T."/>
            <person name="Northen T."/>
            <person name="Cheng J.-F."/>
            <person name="Burkart M.D."/>
            <person name="Woyke T."/>
        </authorList>
    </citation>
    <scope>NUCLEOTIDE SEQUENCE</scope>
    <source>
        <strain evidence="13">Df01</strain>
    </source>
</reference>
<evidence type="ECO:0000256" key="9">
    <source>
        <dbReference type="ARBA" id="ARBA00023264"/>
    </source>
</evidence>
<dbReference type="PANTHER" id="PTHR35809:SF1">
    <property type="entry name" value="ARCHAETIDYLSERINE DECARBOXYLASE PROENZYME-RELATED"/>
    <property type="match status" value="1"/>
</dbReference>
<feature type="chain" id="PRO_5044910646" description="Phosphatidylserine decarboxylase alpha chain" evidence="11">
    <location>
        <begin position="175"/>
        <end position="206"/>
    </location>
</feature>
<name>A0ABT7QJL7_9GAMM</name>
<comment type="pathway">
    <text evidence="11">Phospholipid metabolism; phosphatidylethanolamine biosynthesis; phosphatidylethanolamine from CDP-diacylglycerol: step 2/2.</text>
</comment>
<evidence type="ECO:0000256" key="8">
    <source>
        <dbReference type="ARBA" id="ARBA00023239"/>
    </source>
</evidence>
<comment type="PTM">
    <text evidence="11">Is synthesized initially as an inactive proenzyme. Formation of the active enzyme involves a self-maturation process in which the active site pyruvoyl group is generated from an internal serine residue via an autocatalytic post-translational modification. Two non-identical subunits are generated from the proenzyme in this reaction, and the pyruvate is formed at the N-terminus of the alpha chain, which is derived from the carboxyl end of the proenzyme. The post-translation cleavage follows an unusual pathway, termed non-hydrolytic serinolysis, in which the side chain hydroxyl group of the serine supplies its oxygen atom to form the C-terminus of the beta chain, while the remainder of the serine residue undergoes an oxidative deamination to produce ammonia and the pyruvoyl prosthetic group on the alpha chain.</text>
</comment>
<proteinExistence type="inferred from homology"/>
<feature type="transmembrane region" description="Helical" evidence="12">
    <location>
        <begin position="9"/>
        <end position="33"/>
    </location>
</feature>
<comment type="caution">
    <text evidence="13">The sequence shown here is derived from an EMBL/GenBank/DDBJ whole genome shotgun (WGS) entry which is preliminary data.</text>
</comment>
<keyword evidence="10 11" id="KW-0670">Pyruvate</keyword>
<comment type="catalytic activity">
    <reaction evidence="11">
        <text>a 1,2-diacyl-sn-glycero-3-phospho-L-serine + H(+) = a 1,2-diacyl-sn-glycero-3-phosphoethanolamine + CO2</text>
        <dbReference type="Rhea" id="RHEA:20828"/>
        <dbReference type="ChEBI" id="CHEBI:15378"/>
        <dbReference type="ChEBI" id="CHEBI:16526"/>
        <dbReference type="ChEBI" id="CHEBI:57262"/>
        <dbReference type="ChEBI" id="CHEBI:64612"/>
        <dbReference type="EC" id="4.1.1.65"/>
    </reaction>
</comment>
<keyword evidence="1 11" id="KW-1003">Cell membrane</keyword>
<evidence type="ECO:0000256" key="6">
    <source>
        <dbReference type="ARBA" id="ARBA00023145"/>
    </source>
</evidence>
<evidence type="ECO:0000256" key="10">
    <source>
        <dbReference type="ARBA" id="ARBA00023317"/>
    </source>
</evidence>
<evidence type="ECO:0000256" key="1">
    <source>
        <dbReference type="ARBA" id="ARBA00022475"/>
    </source>
</evidence>
<evidence type="ECO:0000256" key="11">
    <source>
        <dbReference type="HAMAP-Rule" id="MF_00664"/>
    </source>
</evidence>
<evidence type="ECO:0000256" key="5">
    <source>
        <dbReference type="ARBA" id="ARBA00023136"/>
    </source>
</evidence>
<comment type="subcellular location">
    <subcellularLocation>
        <location evidence="11">Cell membrane</location>
        <topology evidence="11">Peripheral membrane protein</topology>
    </subcellularLocation>
</comment>
<accession>A0ABT7QJL7</accession>
<dbReference type="EC" id="4.1.1.65" evidence="11"/>
<keyword evidence="9 11" id="KW-1208">Phospholipid metabolism</keyword>
<keyword evidence="3 11" id="KW-0210">Decarboxylase</keyword>
<reference evidence="13" key="2">
    <citation type="journal article" date="2023" name="Microbiome">
        <title>Synthase-selected sorting approach identifies a beta-lactone synthase in a nudibranch symbiotic bacterium.</title>
        <authorList>
            <person name="Dzunkova M."/>
            <person name="La Clair J.J."/>
            <person name="Tyml T."/>
            <person name="Doud D."/>
            <person name="Schulz F."/>
            <person name="Piquer-Esteban S."/>
            <person name="Porcel Sanchis D."/>
            <person name="Osborn A."/>
            <person name="Robinson D."/>
            <person name="Louie K.B."/>
            <person name="Bowen B.P."/>
            <person name="Bowers R.M."/>
            <person name="Lee J."/>
            <person name="Arnau V."/>
            <person name="Diaz-Villanueva W."/>
            <person name="Stepanauskas R."/>
            <person name="Gosliner T."/>
            <person name="Date S.V."/>
            <person name="Northen T.R."/>
            <person name="Cheng J.F."/>
            <person name="Burkart M.D."/>
            <person name="Woyke T."/>
        </authorList>
    </citation>
    <scope>NUCLEOTIDE SEQUENCE</scope>
    <source>
        <strain evidence="13">Df01</strain>
    </source>
</reference>
<dbReference type="Proteomes" id="UP001168167">
    <property type="component" value="Unassembled WGS sequence"/>
</dbReference>
<organism evidence="13 14">
    <name type="scientific">Candidatus Doriopsillibacter californiensis</name>
    <dbReference type="NCBI Taxonomy" id="2970740"/>
    <lineage>
        <taxon>Bacteria</taxon>
        <taxon>Pseudomonadati</taxon>
        <taxon>Pseudomonadota</taxon>
        <taxon>Gammaproteobacteria</taxon>
        <taxon>Candidatus Tethybacterales</taxon>
        <taxon>Candidatus Persebacteraceae</taxon>
        <taxon>Candidatus Doriopsillibacter</taxon>
    </lineage>
</organism>
<keyword evidence="2 11" id="KW-0444">Lipid biosynthesis</keyword>
<keyword evidence="14" id="KW-1185">Reference proteome</keyword>
<evidence type="ECO:0000313" key="14">
    <source>
        <dbReference type="Proteomes" id="UP001168167"/>
    </source>
</evidence>